<feature type="region of interest" description="Disordered" evidence="1">
    <location>
        <begin position="1"/>
        <end position="79"/>
    </location>
</feature>
<dbReference type="AlphaFoldDB" id="A0AAD7SMT1"/>
<gene>
    <name evidence="2" type="ORF">AAFF_G00341490</name>
</gene>
<dbReference type="EMBL" id="JAINUG010000054">
    <property type="protein sequence ID" value="KAJ8404376.1"/>
    <property type="molecule type" value="Genomic_DNA"/>
</dbReference>
<evidence type="ECO:0000313" key="3">
    <source>
        <dbReference type="Proteomes" id="UP001221898"/>
    </source>
</evidence>
<protein>
    <submittedName>
        <fullName evidence="2">Uncharacterized protein</fullName>
    </submittedName>
</protein>
<evidence type="ECO:0000313" key="2">
    <source>
        <dbReference type="EMBL" id="KAJ8404376.1"/>
    </source>
</evidence>
<feature type="compositionally biased region" description="Low complexity" evidence="1">
    <location>
        <begin position="49"/>
        <end position="58"/>
    </location>
</feature>
<keyword evidence="3" id="KW-1185">Reference proteome</keyword>
<evidence type="ECO:0000256" key="1">
    <source>
        <dbReference type="SAM" id="MobiDB-lite"/>
    </source>
</evidence>
<organism evidence="2 3">
    <name type="scientific">Aldrovandia affinis</name>
    <dbReference type="NCBI Taxonomy" id="143900"/>
    <lineage>
        <taxon>Eukaryota</taxon>
        <taxon>Metazoa</taxon>
        <taxon>Chordata</taxon>
        <taxon>Craniata</taxon>
        <taxon>Vertebrata</taxon>
        <taxon>Euteleostomi</taxon>
        <taxon>Actinopterygii</taxon>
        <taxon>Neopterygii</taxon>
        <taxon>Teleostei</taxon>
        <taxon>Notacanthiformes</taxon>
        <taxon>Halosauridae</taxon>
        <taxon>Aldrovandia</taxon>
    </lineage>
</organism>
<reference evidence="2" key="1">
    <citation type="journal article" date="2023" name="Science">
        <title>Genome structures resolve the early diversification of teleost fishes.</title>
        <authorList>
            <person name="Parey E."/>
            <person name="Louis A."/>
            <person name="Montfort J."/>
            <person name="Bouchez O."/>
            <person name="Roques C."/>
            <person name="Iampietro C."/>
            <person name="Lluch J."/>
            <person name="Castinel A."/>
            <person name="Donnadieu C."/>
            <person name="Desvignes T."/>
            <person name="Floi Bucao C."/>
            <person name="Jouanno E."/>
            <person name="Wen M."/>
            <person name="Mejri S."/>
            <person name="Dirks R."/>
            <person name="Jansen H."/>
            <person name="Henkel C."/>
            <person name="Chen W.J."/>
            <person name="Zahm M."/>
            <person name="Cabau C."/>
            <person name="Klopp C."/>
            <person name="Thompson A.W."/>
            <person name="Robinson-Rechavi M."/>
            <person name="Braasch I."/>
            <person name="Lecointre G."/>
            <person name="Bobe J."/>
            <person name="Postlethwait J.H."/>
            <person name="Berthelot C."/>
            <person name="Roest Crollius H."/>
            <person name="Guiguen Y."/>
        </authorList>
    </citation>
    <scope>NUCLEOTIDE SEQUENCE</scope>
    <source>
        <strain evidence="2">NC1722</strain>
    </source>
</reference>
<accession>A0AAD7SMT1</accession>
<proteinExistence type="predicted"/>
<name>A0AAD7SMT1_9TELE</name>
<sequence>MLSLPHRPLASIPQQPANVAREPGRRDGGAGARSAKTQPGPACRGARNPSPASDDAAPVAGVDWAGPREKPSFPGAMPR</sequence>
<dbReference type="Proteomes" id="UP001221898">
    <property type="component" value="Unassembled WGS sequence"/>
</dbReference>
<comment type="caution">
    <text evidence="2">The sequence shown here is derived from an EMBL/GenBank/DDBJ whole genome shotgun (WGS) entry which is preliminary data.</text>
</comment>